<dbReference type="RefSeq" id="WP_387974336.1">
    <property type="nucleotide sequence ID" value="NZ_JBHRWO010000010.1"/>
</dbReference>
<evidence type="ECO:0000313" key="1">
    <source>
        <dbReference type="EMBL" id="MFC3492898.1"/>
    </source>
</evidence>
<accession>A0ABV7PZH7</accession>
<dbReference type="Proteomes" id="UP001595712">
    <property type="component" value="Unassembled WGS sequence"/>
</dbReference>
<comment type="caution">
    <text evidence="1">The sequence shown here is derived from an EMBL/GenBank/DDBJ whole genome shotgun (WGS) entry which is preliminary data.</text>
</comment>
<evidence type="ECO:0000313" key="2">
    <source>
        <dbReference type="Proteomes" id="UP001595712"/>
    </source>
</evidence>
<protein>
    <submittedName>
        <fullName evidence="1">Uncharacterized protein</fullName>
    </submittedName>
</protein>
<reference evidence="2" key="1">
    <citation type="journal article" date="2019" name="Int. J. Syst. Evol. Microbiol.">
        <title>The Global Catalogue of Microorganisms (GCM) 10K type strain sequencing project: providing services to taxonomists for standard genome sequencing and annotation.</title>
        <authorList>
            <consortium name="The Broad Institute Genomics Platform"/>
            <consortium name="The Broad Institute Genome Sequencing Center for Infectious Disease"/>
            <person name="Wu L."/>
            <person name="Ma J."/>
        </authorList>
    </citation>
    <scope>NUCLEOTIDE SEQUENCE [LARGE SCALE GENOMIC DNA]</scope>
    <source>
        <strain evidence="2">CGMCC 4.7396</strain>
    </source>
</reference>
<proteinExistence type="predicted"/>
<gene>
    <name evidence="1" type="ORF">ACFO8M_10420</name>
</gene>
<keyword evidence="2" id="KW-1185">Reference proteome</keyword>
<name>A0ABV7PZH7_9ACTN</name>
<dbReference type="EMBL" id="JBHRWO010000010">
    <property type="protein sequence ID" value="MFC3492898.1"/>
    <property type="molecule type" value="Genomic_DNA"/>
</dbReference>
<organism evidence="1 2">
    <name type="scientific">Glycomyces rhizosphaerae</name>
    <dbReference type="NCBI Taxonomy" id="2054422"/>
    <lineage>
        <taxon>Bacteria</taxon>
        <taxon>Bacillati</taxon>
        <taxon>Actinomycetota</taxon>
        <taxon>Actinomycetes</taxon>
        <taxon>Glycomycetales</taxon>
        <taxon>Glycomycetaceae</taxon>
        <taxon>Glycomyces</taxon>
    </lineage>
</organism>
<sequence>MGDDQVDWGSLDRESFRSLAAILQRFSGPDLAAFAHPAFLQDSQAGLRVFRGHLRDLEALEQLDVYHSPANIWPADRSWLVYTDWDLSGTKVYGPPELLTMIEEDEFLESVWLPLPGDASSTAL</sequence>